<reference evidence="2 3" key="1">
    <citation type="submission" date="2020-10" db="EMBL/GenBank/DDBJ databases">
        <title>The Coptis chinensis genome and diversification of protoberbering-type alkaloids.</title>
        <authorList>
            <person name="Wang B."/>
            <person name="Shu S."/>
            <person name="Song C."/>
            <person name="Liu Y."/>
        </authorList>
    </citation>
    <scope>NUCLEOTIDE SEQUENCE [LARGE SCALE GENOMIC DNA]</scope>
    <source>
        <strain evidence="2">HL-2020</strain>
        <tissue evidence="2">Leaf</tissue>
    </source>
</reference>
<organism evidence="2 3">
    <name type="scientific">Coptis chinensis</name>
    <dbReference type="NCBI Taxonomy" id="261450"/>
    <lineage>
        <taxon>Eukaryota</taxon>
        <taxon>Viridiplantae</taxon>
        <taxon>Streptophyta</taxon>
        <taxon>Embryophyta</taxon>
        <taxon>Tracheophyta</taxon>
        <taxon>Spermatophyta</taxon>
        <taxon>Magnoliopsida</taxon>
        <taxon>Ranunculales</taxon>
        <taxon>Ranunculaceae</taxon>
        <taxon>Coptidoideae</taxon>
        <taxon>Coptis</taxon>
    </lineage>
</organism>
<dbReference type="InterPro" id="IPR012337">
    <property type="entry name" value="RNaseH-like_sf"/>
</dbReference>
<dbReference type="EMBL" id="JADFTS010000003">
    <property type="protein sequence ID" value="KAF9613395.1"/>
    <property type="molecule type" value="Genomic_DNA"/>
</dbReference>
<dbReference type="AlphaFoldDB" id="A0A835I8B5"/>
<dbReference type="PANTHER" id="PTHR47723">
    <property type="entry name" value="OS05G0353850 PROTEIN"/>
    <property type="match status" value="1"/>
</dbReference>
<dbReference type="SUPFAM" id="SSF53098">
    <property type="entry name" value="Ribonuclease H-like"/>
    <property type="match status" value="1"/>
</dbReference>
<accession>A0A835I8B5</accession>
<dbReference type="InterPro" id="IPR002156">
    <property type="entry name" value="RNaseH_domain"/>
</dbReference>
<dbReference type="Proteomes" id="UP000631114">
    <property type="component" value="Unassembled WGS sequence"/>
</dbReference>
<protein>
    <recommendedName>
        <fullName evidence="1">RNase H type-1 domain-containing protein</fullName>
    </recommendedName>
</protein>
<name>A0A835I8B5_9MAGN</name>
<evidence type="ECO:0000259" key="1">
    <source>
        <dbReference type="Pfam" id="PF13456"/>
    </source>
</evidence>
<dbReference type="InterPro" id="IPR044730">
    <property type="entry name" value="RNase_H-like_dom_plant"/>
</dbReference>
<keyword evidence="3" id="KW-1185">Reference proteome</keyword>
<comment type="caution">
    <text evidence="2">The sequence shown here is derived from an EMBL/GenBank/DDBJ whole genome shotgun (WGS) entry which is preliminary data.</text>
</comment>
<dbReference type="Pfam" id="PF13456">
    <property type="entry name" value="RVT_3"/>
    <property type="match status" value="1"/>
</dbReference>
<dbReference type="InterPro" id="IPR036397">
    <property type="entry name" value="RNaseH_sf"/>
</dbReference>
<proteinExistence type="predicted"/>
<dbReference type="InterPro" id="IPR053151">
    <property type="entry name" value="RNase_H-like"/>
</dbReference>
<dbReference type="GO" id="GO:0004523">
    <property type="term" value="F:RNA-DNA hybrid ribonuclease activity"/>
    <property type="evidence" value="ECO:0007669"/>
    <property type="project" value="InterPro"/>
</dbReference>
<feature type="domain" description="RNase H type-1" evidence="1">
    <location>
        <begin position="49"/>
        <end position="114"/>
    </location>
</feature>
<dbReference type="Gene3D" id="3.30.420.10">
    <property type="entry name" value="Ribonuclease H-like superfamily/Ribonuclease H"/>
    <property type="match status" value="1"/>
</dbReference>
<dbReference type="PANTHER" id="PTHR47723:SF19">
    <property type="entry name" value="POLYNUCLEOTIDYL TRANSFERASE, RIBONUCLEASE H-LIKE SUPERFAMILY PROTEIN"/>
    <property type="match status" value="1"/>
</dbReference>
<dbReference type="CDD" id="cd06222">
    <property type="entry name" value="RNase_H_like"/>
    <property type="match status" value="1"/>
</dbReference>
<sequence length="115" mass="12792">MENDPDRLRFMELWNLEVQVSTKAPIRCKWERPGEGTTVLNSNGTLQGINGGWGAALRDHEGKVMAAAKGRSKFNSIALIELEGVYKGLKLAMQNRCSKVEARTDSTNVILFINK</sequence>
<evidence type="ECO:0000313" key="2">
    <source>
        <dbReference type="EMBL" id="KAF9613395.1"/>
    </source>
</evidence>
<gene>
    <name evidence="2" type="ORF">IFM89_008225</name>
</gene>
<dbReference type="OrthoDB" id="1752183at2759"/>
<dbReference type="GO" id="GO:0003676">
    <property type="term" value="F:nucleic acid binding"/>
    <property type="evidence" value="ECO:0007669"/>
    <property type="project" value="InterPro"/>
</dbReference>
<evidence type="ECO:0000313" key="3">
    <source>
        <dbReference type="Proteomes" id="UP000631114"/>
    </source>
</evidence>